<keyword evidence="2" id="KW-1185">Reference proteome</keyword>
<name>A0A0P9FME2_9CHLR</name>
<sequence>MTFQLRTGETMTRRDIRDRLSREAFAAYLRQMRDLLGLQNTEIIERMRETASKITTVHPKDMWELMGGQRMPRGPIMTALTDVLNLDVHHIERATRYGSEIVGTLTENSVIDLDEMVIQARSLGHELAQQRVKERAIQQSLDHIAGGVPPEHVQEALTILNELYQQSPERAKQYLALGTFFIEQDKKAS</sequence>
<comment type="caution">
    <text evidence="1">The sequence shown here is derived from an EMBL/GenBank/DDBJ whole genome shotgun (WGS) entry which is preliminary data.</text>
</comment>
<reference evidence="1 2" key="1">
    <citation type="submission" date="2015-09" db="EMBL/GenBank/DDBJ databases">
        <title>Draft genome sequence of Kouleothrix aurantiaca JCM 19913.</title>
        <authorList>
            <person name="Hemp J."/>
        </authorList>
    </citation>
    <scope>NUCLEOTIDE SEQUENCE [LARGE SCALE GENOMIC DNA]</scope>
    <source>
        <strain evidence="1 2">COM-B</strain>
    </source>
</reference>
<dbReference type="EMBL" id="LJCR01000065">
    <property type="protein sequence ID" value="KPV54390.1"/>
    <property type="molecule type" value="Genomic_DNA"/>
</dbReference>
<accession>A0A0P9FME2</accession>
<protein>
    <submittedName>
        <fullName evidence="1">Uncharacterized protein</fullName>
    </submittedName>
</protein>
<gene>
    <name evidence="1" type="ORF">SE17_04090</name>
</gene>
<dbReference type="Proteomes" id="UP000050509">
    <property type="component" value="Unassembled WGS sequence"/>
</dbReference>
<dbReference type="AlphaFoldDB" id="A0A0P9FME2"/>
<organism evidence="1 2">
    <name type="scientific">Kouleothrix aurantiaca</name>
    <dbReference type="NCBI Taxonomy" id="186479"/>
    <lineage>
        <taxon>Bacteria</taxon>
        <taxon>Bacillati</taxon>
        <taxon>Chloroflexota</taxon>
        <taxon>Chloroflexia</taxon>
        <taxon>Chloroflexales</taxon>
        <taxon>Roseiflexineae</taxon>
        <taxon>Roseiflexaceae</taxon>
        <taxon>Kouleothrix</taxon>
    </lineage>
</organism>
<evidence type="ECO:0000313" key="2">
    <source>
        <dbReference type="Proteomes" id="UP000050509"/>
    </source>
</evidence>
<evidence type="ECO:0000313" key="1">
    <source>
        <dbReference type="EMBL" id="KPV54390.1"/>
    </source>
</evidence>
<proteinExistence type="predicted"/>